<dbReference type="Proteomes" id="UP000250235">
    <property type="component" value="Unassembled WGS sequence"/>
</dbReference>
<name>A0A2Z6ZQS5_9LAMI</name>
<organism evidence="1 2">
    <name type="scientific">Dorcoceras hygrometricum</name>
    <dbReference type="NCBI Taxonomy" id="472368"/>
    <lineage>
        <taxon>Eukaryota</taxon>
        <taxon>Viridiplantae</taxon>
        <taxon>Streptophyta</taxon>
        <taxon>Embryophyta</taxon>
        <taxon>Tracheophyta</taxon>
        <taxon>Spermatophyta</taxon>
        <taxon>Magnoliopsida</taxon>
        <taxon>eudicotyledons</taxon>
        <taxon>Gunneridae</taxon>
        <taxon>Pentapetalae</taxon>
        <taxon>asterids</taxon>
        <taxon>lamiids</taxon>
        <taxon>Lamiales</taxon>
        <taxon>Gesneriaceae</taxon>
        <taxon>Didymocarpoideae</taxon>
        <taxon>Trichosporeae</taxon>
        <taxon>Loxocarpinae</taxon>
        <taxon>Dorcoceras</taxon>
    </lineage>
</organism>
<keyword evidence="2" id="KW-1185">Reference proteome</keyword>
<proteinExistence type="predicted"/>
<accession>A0A2Z6ZQS5</accession>
<dbReference type="AlphaFoldDB" id="A0A2Z6ZQS5"/>
<gene>
    <name evidence="1" type="ORF">F511_47571</name>
</gene>
<sequence>MRKAYSSDSLEDDVEAAISVGNEIAALVLRKWDQVLYGSCSIGSELVISCLRKYQMVVNLN</sequence>
<reference evidence="1 2" key="1">
    <citation type="journal article" date="2015" name="Proc. Natl. Acad. Sci. U.S.A.">
        <title>The resurrection genome of Boea hygrometrica: A blueprint for survival of dehydration.</title>
        <authorList>
            <person name="Xiao L."/>
            <person name="Yang G."/>
            <person name="Zhang L."/>
            <person name="Yang X."/>
            <person name="Zhao S."/>
            <person name="Ji Z."/>
            <person name="Zhou Q."/>
            <person name="Hu M."/>
            <person name="Wang Y."/>
            <person name="Chen M."/>
            <person name="Xu Y."/>
            <person name="Jin H."/>
            <person name="Xiao X."/>
            <person name="Hu G."/>
            <person name="Bao F."/>
            <person name="Hu Y."/>
            <person name="Wan P."/>
            <person name="Li L."/>
            <person name="Deng X."/>
            <person name="Kuang T."/>
            <person name="Xiang C."/>
            <person name="Zhu J.K."/>
            <person name="Oliver M.J."/>
            <person name="He Y."/>
        </authorList>
    </citation>
    <scope>NUCLEOTIDE SEQUENCE [LARGE SCALE GENOMIC DNA]</scope>
    <source>
        <strain evidence="2">cv. XS01</strain>
    </source>
</reference>
<evidence type="ECO:0000313" key="1">
    <source>
        <dbReference type="EMBL" id="KZT75406.1"/>
    </source>
</evidence>
<dbReference type="EMBL" id="KV250901">
    <property type="protein sequence ID" value="KZT75406.1"/>
    <property type="molecule type" value="Genomic_DNA"/>
</dbReference>
<evidence type="ECO:0000313" key="2">
    <source>
        <dbReference type="Proteomes" id="UP000250235"/>
    </source>
</evidence>
<protein>
    <submittedName>
        <fullName evidence="1">Uncharacterized protein</fullName>
    </submittedName>
</protein>